<dbReference type="eggNOG" id="COG3236">
    <property type="taxonomic scope" value="Bacteria"/>
</dbReference>
<sequence>MGKRVWQIWWFIIDLGRVFRVIKSMTIYFYSTREQYGCFSNFSPHGFELDGLYWHTSEHYFQAQKFVGTTHAEQIRLVKTPKDAAKMGRERTRPLRQDWEQVKDNIMRSAVLRKFTTHADIKEILLDTGNQAIVENSPIDFYWGCGSDGSGKNMLGIILMEVREILRHS</sequence>
<evidence type="ECO:0000313" key="5">
    <source>
        <dbReference type="Proteomes" id="UP000010475"/>
    </source>
</evidence>
<accession>K9WTD3</accession>
<protein>
    <recommendedName>
        <fullName evidence="3">NADAR domain-containing protein</fullName>
    </recommendedName>
</protein>
<evidence type="ECO:0000313" key="4">
    <source>
        <dbReference type="EMBL" id="AFZ23483.1"/>
    </source>
</evidence>
<dbReference type="CDD" id="cd15457">
    <property type="entry name" value="NADAR"/>
    <property type="match status" value="1"/>
</dbReference>
<organism evidence="4 5">
    <name type="scientific">Cylindrospermum stagnale PCC 7417</name>
    <dbReference type="NCBI Taxonomy" id="56107"/>
    <lineage>
        <taxon>Bacteria</taxon>
        <taxon>Bacillati</taxon>
        <taxon>Cyanobacteriota</taxon>
        <taxon>Cyanophyceae</taxon>
        <taxon>Nostocales</taxon>
        <taxon>Nostocaceae</taxon>
        <taxon>Cylindrospermum</taxon>
    </lineage>
</organism>
<name>K9WTD3_9NOST</name>
<dbReference type="PATRIC" id="fig|56107.3.peg.1334"/>
<dbReference type="AlphaFoldDB" id="K9WTD3"/>
<proteinExistence type="predicted"/>
<dbReference type="InterPro" id="IPR037238">
    <property type="entry name" value="YbiA-like_sf"/>
</dbReference>
<dbReference type="SUPFAM" id="SSF143990">
    <property type="entry name" value="YbiA-like"/>
    <property type="match status" value="1"/>
</dbReference>
<dbReference type="NCBIfam" id="TIGR02464">
    <property type="entry name" value="ribofla_fusion"/>
    <property type="match status" value="1"/>
</dbReference>
<evidence type="ECO:0000256" key="1">
    <source>
        <dbReference type="ARBA" id="ARBA00000022"/>
    </source>
</evidence>
<dbReference type="Gene3D" id="1.10.357.40">
    <property type="entry name" value="YbiA-like"/>
    <property type="match status" value="1"/>
</dbReference>
<dbReference type="EMBL" id="CP003642">
    <property type="protein sequence ID" value="AFZ23483.1"/>
    <property type="molecule type" value="Genomic_DNA"/>
</dbReference>
<gene>
    <name evidence="4" type="ORF">Cylst_1181</name>
</gene>
<dbReference type="Proteomes" id="UP000010475">
    <property type="component" value="Chromosome"/>
</dbReference>
<feature type="domain" description="NADAR" evidence="3">
    <location>
        <begin position="28"/>
        <end position="167"/>
    </location>
</feature>
<comment type="catalytic activity">
    <reaction evidence="1">
        <text>5-amino-6-(5-phospho-D-ribosylamino)uracil + H2O = 5,6-diaminouracil + D-ribose 5-phosphate</text>
        <dbReference type="Rhea" id="RHEA:55020"/>
        <dbReference type="ChEBI" id="CHEBI:15377"/>
        <dbReference type="ChEBI" id="CHEBI:46252"/>
        <dbReference type="ChEBI" id="CHEBI:58453"/>
        <dbReference type="ChEBI" id="CHEBI:78346"/>
    </reaction>
</comment>
<dbReference type="HOGENOM" id="CLU_084247_3_1_3"/>
<reference evidence="4 5" key="1">
    <citation type="submission" date="2012-06" db="EMBL/GenBank/DDBJ databases">
        <title>Finished chromosome of genome of Cylindrospermum stagnale PCC 7417.</title>
        <authorList>
            <consortium name="US DOE Joint Genome Institute"/>
            <person name="Gugger M."/>
            <person name="Coursin T."/>
            <person name="Rippka R."/>
            <person name="Tandeau De Marsac N."/>
            <person name="Huntemann M."/>
            <person name="Wei C.-L."/>
            <person name="Han J."/>
            <person name="Detter J.C."/>
            <person name="Han C."/>
            <person name="Tapia R."/>
            <person name="Chen A."/>
            <person name="Kyrpides N."/>
            <person name="Mavromatis K."/>
            <person name="Markowitz V."/>
            <person name="Szeto E."/>
            <person name="Ivanova N."/>
            <person name="Pagani I."/>
            <person name="Pati A."/>
            <person name="Goodwin L."/>
            <person name="Nordberg H.P."/>
            <person name="Cantor M.N."/>
            <person name="Hua S.X."/>
            <person name="Woyke T."/>
            <person name="Kerfeld C.A."/>
        </authorList>
    </citation>
    <scope>NUCLEOTIDE SEQUENCE [LARGE SCALE GENOMIC DNA]</scope>
    <source>
        <strain evidence="4 5">PCC 7417</strain>
    </source>
</reference>
<keyword evidence="5" id="KW-1185">Reference proteome</keyword>
<dbReference type="STRING" id="56107.Cylst_1181"/>
<evidence type="ECO:0000259" key="3">
    <source>
        <dbReference type="Pfam" id="PF08719"/>
    </source>
</evidence>
<dbReference type="KEGG" id="csg:Cylst_1181"/>
<comment type="catalytic activity">
    <reaction evidence="2">
        <text>2,5-diamino-6-hydroxy-4-(5-phosphoribosylamino)-pyrimidine + H2O = 2,5,6-triamino-4-hydroxypyrimidine + D-ribose 5-phosphate</text>
        <dbReference type="Rhea" id="RHEA:23436"/>
        <dbReference type="ChEBI" id="CHEBI:15377"/>
        <dbReference type="ChEBI" id="CHEBI:58614"/>
        <dbReference type="ChEBI" id="CHEBI:78346"/>
        <dbReference type="ChEBI" id="CHEBI:137796"/>
    </reaction>
</comment>
<dbReference type="Pfam" id="PF08719">
    <property type="entry name" value="NADAR"/>
    <property type="match status" value="1"/>
</dbReference>
<dbReference type="InterPro" id="IPR012816">
    <property type="entry name" value="NADAR"/>
</dbReference>
<evidence type="ECO:0000256" key="2">
    <source>
        <dbReference type="ARBA" id="ARBA00000751"/>
    </source>
</evidence>